<dbReference type="EMBL" id="CM020620">
    <property type="protein sequence ID" value="KAK1869580.1"/>
    <property type="molecule type" value="Genomic_DNA"/>
</dbReference>
<dbReference type="Proteomes" id="UP000798662">
    <property type="component" value="Chromosome 3"/>
</dbReference>
<evidence type="ECO:0000313" key="2">
    <source>
        <dbReference type="Proteomes" id="UP000798662"/>
    </source>
</evidence>
<comment type="caution">
    <text evidence="1">The sequence shown here is derived from an EMBL/GenBank/DDBJ whole genome shotgun (WGS) entry which is preliminary data.</text>
</comment>
<name>A0ACC3CHA4_PYRYE</name>
<evidence type="ECO:0000313" key="1">
    <source>
        <dbReference type="EMBL" id="KAK1869580.1"/>
    </source>
</evidence>
<sequence length="241" mass="25004">MAGFMPLSPYVTLPADRSLRQLAPLRRPATAADVDICGRFWVLPNSRRFVGATHMAAASPGGAPSPPFPPPSPPAGSASTAADSASDNPPISAAEAAAAVRALWAAFDSGAFTAAAPLFTPDASYVDTLYGKPFTGRDAITGHFRNMEGAFPSGFRFVLDDVAPGGRSAGARWHVETPSGRALPAGRGASMYTLVREGGVGEVRFAEAWDFPEPAIKAAGATLLLLRGVSALLKRFPGLLK</sequence>
<reference evidence="1" key="1">
    <citation type="submission" date="2019-11" db="EMBL/GenBank/DDBJ databases">
        <title>Nori genome reveals adaptations in red seaweeds to the harsh intertidal environment.</title>
        <authorList>
            <person name="Wang D."/>
            <person name="Mao Y."/>
        </authorList>
    </citation>
    <scope>NUCLEOTIDE SEQUENCE</scope>
    <source>
        <tissue evidence="1">Gametophyte</tissue>
    </source>
</reference>
<protein>
    <submittedName>
        <fullName evidence="1">Uncharacterized protein</fullName>
    </submittedName>
</protein>
<gene>
    <name evidence="1" type="ORF">I4F81_012054</name>
</gene>
<proteinExistence type="predicted"/>
<keyword evidence="2" id="KW-1185">Reference proteome</keyword>
<accession>A0ACC3CHA4</accession>
<organism evidence="1 2">
    <name type="scientific">Pyropia yezoensis</name>
    <name type="common">Susabi-nori</name>
    <name type="synonym">Porphyra yezoensis</name>
    <dbReference type="NCBI Taxonomy" id="2788"/>
    <lineage>
        <taxon>Eukaryota</taxon>
        <taxon>Rhodophyta</taxon>
        <taxon>Bangiophyceae</taxon>
        <taxon>Bangiales</taxon>
        <taxon>Bangiaceae</taxon>
        <taxon>Pyropia</taxon>
    </lineage>
</organism>